<feature type="region of interest" description="Disordered" evidence="1">
    <location>
        <begin position="60"/>
        <end position="79"/>
    </location>
</feature>
<feature type="region of interest" description="Disordered" evidence="1">
    <location>
        <begin position="1"/>
        <end position="42"/>
    </location>
</feature>
<feature type="compositionally biased region" description="Low complexity" evidence="1">
    <location>
        <begin position="26"/>
        <end position="42"/>
    </location>
</feature>
<dbReference type="OrthoDB" id="10437535at2759"/>
<feature type="compositionally biased region" description="Basic residues" evidence="1">
    <location>
        <begin position="146"/>
        <end position="156"/>
    </location>
</feature>
<evidence type="ECO:0000313" key="2">
    <source>
        <dbReference type="EMBL" id="GMI17216.1"/>
    </source>
</evidence>
<protein>
    <submittedName>
        <fullName evidence="2">Uncharacterized protein</fullName>
    </submittedName>
</protein>
<comment type="caution">
    <text evidence="2">The sequence shown here is derived from an EMBL/GenBank/DDBJ whole genome shotgun (WGS) entry which is preliminary data.</text>
</comment>
<sequence length="175" mass="19187">MPRFWPAPMSPRAVPVGKSAAPETGPSPVSPNNLPNAPLSPSLKPLLEAKSVGEELWTTHLLRSPPKPELSDLDTGPVDSLRKVSVGEELFNIHLRRESFDAAEGGEADTKKRKASDNDNKEEDKNDVDDILTAPLEVLCAPTPSPKRKVRKSARQAKKDVFTKVSEKVSKTRNY</sequence>
<name>A0A9W7FSK3_9STRA</name>
<organism evidence="2 3">
    <name type="scientific">Triparma laevis f. longispina</name>
    <dbReference type="NCBI Taxonomy" id="1714387"/>
    <lineage>
        <taxon>Eukaryota</taxon>
        <taxon>Sar</taxon>
        <taxon>Stramenopiles</taxon>
        <taxon>Ochrophyta</taxon>
        <taxon>Bolidophyceae</taxon>
        <taxon>Parmales</taxon>
        <taxon>Triparmaceae</taxon>
        <taxon>Triparma</taxon>
    </lineage>
</organism>
<keyword evidence="3" id="KW-1185">Reference proteome</keyword>
<gene>
    <name evidence="2" type="ORF">TrLO_g1326</name>
</gene>
<evidence type="ECO:0000313" key="3">
    <source>
        <dbReference type="Proteomes" id="UP001165122"/>
    </source>
</evidence>
<feature type="region of interest" description="Disordered" evidence="1">
    <location>
        <begin position="96"/>
        <end position="175"/>
    </location>
</feature>
<proteinExistence type="predicted"/>
<dbReference type="EMBL" id="BRXW01000282">
    <property type="protein sequence ID" value="GMI17216.1"/>
    <property type="molecule type" value="Genomic_DNA"/>
</dbReference>
<dbReference type="AlphaFoldDB" id="A0A9W7FSK3"/>
<reference evidence="3" key="1">
    <citation type="journal article" date="2023" name="Commun. Biol.">
        <title>Genome analysis of Parmales, the sister group of diatoms, reveals the evolutionary specialization of diatoms from phago-mixotrophs to photoautotrophs.</title>
        <authorList>
            <person name="Ban H."/>
            <person name="Sato S."/>
            <person name="Yoshikawa S."/>
            <person name="Yamada K."/>
            <person name="Nakamura Y."/>
            <person name="Ichinomiya M."/>
            <person name="Sato N."/>
            <person name="Blanc-Mathieu R."/>
            <person name="Endo H."/>
            <person name="Kuwata A."/>
            <person name="Ogata H."/>
        </authorList>
    </citation>
    <scope>NUCLEOTIDE SEQUENCE [LARGE SCALE GENOMIC DNA]</scope>
    <source>
        <strain evidence="3">NIES 3700</strain>
    </source>
</reference>
<dbReference type="Proteomes" id="UP001165122">
    <property type="component" value="Unassembled WGS sequence"/>
</dbReference>
<feature type="compositionally biased region" description="Basic and acidic residues" evidence="1">
    <location>
        <begin position="115"/>
        <end position="124"/>
    </location>
</feature>
<evidence type="ECO:0000256" key="1">
    <source>
        <dbReference type="SAM" id="MobiDB-lite"/>
    </source>
</evidence>
<feature type="compositionally biased region" description="Basic and acidic residues" evidence="1">
    <location>
        <begin position="157"/>
        <end position="175"/>
    </location>
</feature>
<accession>A0A9W7FSK3</accession>